<dbReference type="Gene3D" id="3.40.190.120">
    <property type="entry name" value="Osmoprotection protein (prox), domain 2"/>
    <property type="match status" value="1"/>
</dbReference>
<dbReference type="CDD" id="cd13608">
    <property type="entry name" value="PBP2_OpuCC_like"/>
    <property type="match status" value="1"/>
</dbReference>
<dbReference type="GO" id="GO:0043190">
    <property type="term" value="C:ATP-binding cassette (ABC) transporter complex"/>
    <property type="evidence" value="ECO:0007669"/>
    <property type="project" value="InterPro"/>
</dbReference>
<dbReference type="OrthoDB" id="9801163at2"/>
<feature type="domain" description="ABC-type glycine betaine transport system substrate-binding" evidence="1">
    <location>
        <begin position="31"/>
        <end position="295"/>
    </location>
</feature>
<dbReference type="EMBL" id="RXNR01000028">
    <property type="protein sequence ID" value="RTQ92731.1"/>
    <property type="molecule type" value="Genomic_DNA"/>
</dbReference>
<evidence type="ECO:0000313" key="2">
    <source>
        <dbReference type="EMBL" id="RTQ92731.1"/>
    </source>
</evidence>
<dbReference type="GO" id="GO:0022857">
    <property type="term" value="F:transmembrane transporter activity"/>
    <property type="evidence" value="ECO:0007669"/>
    <property type="project" value="InterPro"/>
</dbReference>
<keyword evidence="3" id="KW-1185">Reference proteome</keyword>
<accession>A0A3S0HM10</accession>
<dbReference type="Gene3D" id="3.40.190.10">
    <property type="entry name" value="Periplasmic binding protein-like II"/>
    <property type="match status" value="1"/>
</dbReference>
<comment type="caution">
    <text evidence="2">The sequence shown here is derived from an EMBL/GenBank/DDBJ whole genome shotgun (WGS) entry which is preliminary data.</text>
</comment>
<name>A0A3S0HM10_9BACI</name>
<evidence type="ECO:0000313" key="3">
    <source>
        <dbReference type="Proteomes" id="UP000276349"/>
    </source>
</evidence>
<organism evidence="2 3">
    <name type="scientific">Lysinibacillus telephonicus</name>
    <dbReference type="NCBI Taxonomy" id="1714840"/>
    <lineage>
        <taxon>Bacteria</taxon>
        <taxon>Bacillati</taxon>
        <taxon>Bacillota</taxon>
        <taxon>Bacilli</taxon>
        <taxon>Bacillales</taxon>
        <taxon>Bacillaceae</taxon>
        <taxon>Lysinibacillus</taxon>
    </lineage>
</organism>
<evidence type="ECO:0000259" key="1">
    <source>
        <dbReference type="Pfam" id="PF04069"/>
    </source>
</evidence>
<gene>
    <name evidence="2" type="ORF">EKG35_11230</name>
</gene>
<protein>
    <submittedName>
        <fullName evidence="2">Osmoprotectant ABC transporter substrate-binding protein</fullName>
    </submittedName>
</protein>
<dbReference type="RefSeq" id="WP_126294550.1">
    <property type="nucleotide sequence ID" value="NZ_CP155468.1"/>
</dbReference>
<reference evidence="2 3" key="1">
    <citation type="submission" date="2018-12" db="EMBL/GenBank/DDBJ databases">
        <authorList>
            <person name="Yu L."/>
        </authorList>
    </citation>
    <scope>NUCLEOTIDE SEQUENCE [LARGE SCALE GENOMIC DNA]</scope>
    <source>
        <strain evidence="2 3">S5H2222</strain>
    </source>
</reference>
<dbReference type="AlphaFoldDB" id="A0A3S0HM10"/>
<dbReference type="Proteomes" id="UP000276349">
    <property type="component" value="Unassembled WGS sequence"/>
</dbReference>
<sequence length="305" mass="34101">MKNKLLLLIVSVAAILIISFFSLTMNRQNDSIKIASVVTTEGQILAYMMKDMIEHYTDEKVELINNLGSSTVLHQAMLNGDANISAVRYTGTDLTGALQSEPIKDPEEALAYVQKTFDERFNQTFFDSYGFENTYAFMVTKETAEKYNLQKVSDLANVAGELEAGVDTSWMNREGDGYKAFVEAYGFDFARTYPMQIGLVYDAVDSGELDVVLGYTTDGRIASYDLVVLEDDLNFFPPYDASPFADTALLEEKPEVKKAIERLIGKISTETMQELNYLADNNLIEPAVVAEQFLIEHNYFSGGDE</sequence>
<proteinExistence type="predicted"/>
<dbReference type="Pfam" id="PF04069">
    <property type="entry name" value="OpuAC"/>
    <property type="match status" value="1"/>
</dbReference>
<dbReference type="InterPro" id="IPR007210">
    <property type="entry name" value="ABC_Gly_betaine_transp_sub-bd"/>
</dbReference>
<dbReference type="SUPFAM" id="SSF53850">
    <property type="entry name" value="Periplasmic binding protein-like II"/>
    <property type="match status" value="1"/>
</dbReference>